<accession>L5KX27</accession>
<dbReference type="PRINTS" id="PR00007">
    <property type="entry name" value="COMPLEMNTC1Q"/>
</dbReference>
<evidence type="ECO:0000256" key="6">
    <source>
        <dbReference type="PROSITE-ProRule" id="PRU00042"/>
    </source>
</evidence>
<dbReference type="Proteomes" id="UP000010552">
    <property type="component" value="Unassembled WGS sequence"/>
</dbReference>
<evidence type="ECO:0000256" key="4">
    <source>
        <dbReference type="ARBA" id="ARBA00023157"/>
    </source>
</evidence>
<name>L5KX27_PTEAL</name>
<feature type="compositionally biased region" description="Low complexity" evidence="7">
    <location>
        <begin position="163"/>
        <end position="175"/>
    </location>
</feature>
<dbReference type="FunFam" id="2.60.120.40:FF:000002">
    <property type="entry name" value="Cerebellin 4"/>
    <property type="match status" value="1"/>
</dbReference>
<evidence type="ECO:0000256" key="3">
    <source>
        <dbReference type="ARBA" id="ARBA00022729"/>
    </source>
</evidence>
<reference evidence="11" key="1">
    <citation type="journal article" date="2013" name="Science">
        <title>Comparative analysis of bat genomes provides insight into the evolution of flight and immunity.</title>
        <authorList>
            <person name="Zhang G."/>
            <person name="Cowled C."/>
            <person name="Shi Z."/>
            <person name="Huang Z."/>
            <person name="Bishop-Lilly K.A."/>
            <person name="Fang X."/>
            <person name="Wynne J.W."/>
            <person name="Xiong Z."/>
            <person name="Baker M.L."/>
            <person name="Zhao W."/>
            <person name="Tachedjian M."/>
            <person name="Zhu Y."/>
            <person name="Zhou P."/>
            <person name="Jiang X."/>
            <person name="Ng J."/>
            <person name="Yang L."/>
            <person name="Wu L."/>
            <person name="Xiao J."/>
            <person name="Feng Y."/>
            <person name="Chen Y."/>
            <person name="Sun X."/>
            <person name="Zhang Y."/>
            <person name="Marsh G.A."/>
            <person name="Crameri G."/>
            <person name="Broder C.C."/>
            <person name="Frey K.G."/>
            <person name="Wang L.F."/>
            <person name="Wang J."/>
        </authorList>
    </citation>
    <scope>NUCLEOTIDE SEQUENCE [LARGE SCALE GENOMIC DNA]</scope>
</reference>
<evidence type="ECO:0000313" key="10">
    <source>
        <dbReference type="EMBL" id="ELK15363.1"/>
    </source>
</evidence>
<dbReference type="InterPro" id="IPR001073">
    <property type="entry name" value="C1q_dom"/>
</dbReference>
<dbReference type="GO" id="GO:0043083">
    <property type="term" value="C:synaptic cleft"/>
    <property type="evidence" value="ECO:0007669"/>
    <property type="project" value="TreeGrafter"/>
</dbReference>
<keyword evidence="6" id="KW-0479">Metal-binding</keyword>
<protein>
    <submittedName>
        <fullName evidence="10">Cerebellin-1</fullName>
    </submittedName>
</protein>
<dbReference type="FunFam" id="3.30.160.60:FF:000244">
    <property type="entry name" value="zinc finger protein 423"/>
    <property type="match status" value="1"/>
</dbReference>
<keyword evidence="4" id="KW-1015">Disulfide bond</keyword>
<organism evidence="10 11">
    <name type="scientific">Pteropus alecto</name>
    <name type="common">Black flying fox</name>
    <dbReference type="NCBI Taxonomy" id="9402"/>
    <lineage>
        <taxon>Eukaryota</taxon>
        <taxon>Metazoa</taxon>
        <taxon>Chordata</taxon>
        <taxon>Craniata</taxon>
        <taxon>Vertebrata</taxon>
        <taxon>Euteleostomi</taxon>
        <taxon>Mammalia</taxon>
        <taxon>Eutheria</taxon>
        <taxon>Laurasiatheria</taxon>
        <taxon>Chiroptera</taxon>
        <taxon>Yinpterochiroptera</taxon>
        <taxon>Pteropodoidea</taxon>
        <taxon>Pteropodidae</taxon>
        <taxon>Pteropodinae</taxon>
        <taxon>Pteropus</taxon>
    </lineage>
</organism>
<dbReference type="SMART" id="SM00355">
    <property type="entry name" value="ZnF_C2H2"/>
    <property type="match status" value="2"/>
</dbReference>
<dbReference type="InterPro" id="IPR050822">
    <property type="entry name" value="Cerebellin_Synaptic_Org"/>
</dbReference>
<dbReference type="Gene3D" id="2.60.120.40">
    <property type="match status" value="1"/>
</dbReference>
<evidence type="ECO:0000259" key="9">
    <source>
        <dbReference type="PROSITE" id="PS50871"/>
    </source>
</evidence>
<dbReference type="InterPro" id="IPR036236">
    <property type="entry name" value="Znf_C2H2_sf"/>
</dbReference>
<dbReference type="InParanoid" id="L5KX27"/>
<evidence type="ECO:0000256" key="5">
    <source>
        <dbReference type="ARBA" id="ARBA00023180"/>
    </source>
</evidence>
<gene>
    <name evidence="10" type="ORF">PAL_GLEAN10010990</name>
</gene>
<dbReference type="Pfam" id="PF00386">
    <property type="entry name" value="C1q"/>
    <property type="match status" value="1"/>
</dbReference>
<evidence type="ECO:0000256" key="1">
    <source>
        <dbReference type="ARBA" id="ARBA00004613"/>
    </source>
</evidence>
<dbReference type="PROSITE" id="PS50871">
    <property type="entry name" value="C1Q"/>
    <property type="match status" value="1"/>
</dbReference>
<dbReference type="PANTHER" id="PTHR22923">
    <property type="entry name" value="CEREBELLIN-RELATED"/>
    <property type="match status" value="1"/>
</dbReference>
<dbReference type="Gene3D" id="3.30.160.60">
    <property type="entry name" value="Classic Zinc Finger"/>
    <property type="match status" value="1"/>
</dbReference>
<dbReference type="PROSITE" id="PS50157">
    <property type="entry name" value="ZINC_FINGER_C2H2_2"/>
    <property type="match status" value="2"/>
</dbReference>
<dbReference type="GO" id="GO:0008270">
    <property type="term" value="F:zinc ion binding"/>
    <property type="evidence" value="ECO:0007669"/>
    <property type="project" value="UniProtKB-KW"/>
</dbReference>
<keyword evidence="6" id="KW-0863">Zinc-finger</keyword>
<dbReference type="InterPro" id="IPR013087">
    <property type="entry name" value="Znf_C2H2_type"/>
</dbReference>
<feature type="domain" description="C2H2-type" evidence="8">
    <location>
        <begin position="109"/>
        <end position="137"/>
    </location>
</feature>
<dbReference type="AlphaFoldDB" id="L5KX27"/>
<sequence>MTLSRAKVWGQAPGARTPWSRAVWGWDGLGSAAPTPALVLGVGEGPAGRAGVRGLPPEHVACRAADGRGFLAEEGINHECKLCNQTFDSPAKLLCHLIEHSFEGMGGTFKCPVCFTVFVQANKLQQHIFAVHGQEDKIYDCSQCPQKFFFQTELQVSALGRCPRPARRPSGSPRALGVSGSTSPAESPAGEGREGSPYIGTHAPPVHGGRSLLSLSLVDACTGRTGKLHVIVSRHHHGTWYKLLLLGAVWLAGPARGQNETEPIVLEGKCLVVCDSNPTSDPTGTALGISVRSGSAKVAFSAIRSTNHEPSEMSNRTMIIYFDQVLVNIGNNFDSERSTFIAPRKGIYSFNFHVVKVYNRQTIQVSLMLNGWPVISAFAGDQDVTREAASNGVLIQMEKGDRAYLKLERGNLMGGWKYSTFSGFLVFPL</sequence>
<feature type="region of interest" description="Disordered" evidence="7">
    <location>
        <begin position="163"/>
        <end position="203"/>
    </location>
</feature>
<feature type="domain" description="C1q" evidence="9">
    <location>
        <begin position="293"/>
        <end position="429"/>
    </location>
</feature>
<proteinExistence type="predicted"/>
<keyword evidence="6" id="KW-0862">Zinc</keyword>
<dbReference type="GO" id="GO:0099558">
    <property type="term" value="P:maintenance of synapse structure"/>
    <property type="evidence" value="ECO:0007669"/>
    <property type="project" value="TreeGrafter"/>
</dbReference>
<dbReference type="EMBL" id="KB030537">
    <property type="protein sequence ID" value="ELK15363.1"/>
    <property type="molecule type" value="Genomic_DNA"/>
</dbReference>
<evidence type="ECO:0000313" key="11">
    <source>
        <dbReference type="Proteomes" id="UP000010552"/>
    </source>
</evidence>
<feature type="domain" description="C2H2-type" evidence="8">
    <location>
        <begin position="78"/>
        <end position="105"/>
    </location>
</feature>
<dbReference type="STRING" id="9402.L5KX27"/>
<dbReference type="PANTHER" id="PTHR22923:SF5">
    <property type="entry name" value="CEREBELLIN-1"/>
    <property type="match status" value="1"/>
</dbReference>
<dbReference type="PROSITE" id="PS00028">
    <property type="entry name" value="ZINC_FINGER_C2H2_1"/>
    <property type="match status" value="2"/>
</dbReference>
<keyword evidence="2" id="KW-0964">Secreted</keyword>
<dbReference type="SUPFAM" id="SSF57667">
    <property type="entry name" value="beta-beta-alpha zinc fingers"/>
    <property type="match status" value="1"/>
</dbReference>
<keyword evidence="5" id="KW-0325">Glycoprotein</keyword>
<evidence type="ECO:0000256" key="2">
    <source>
        <dbReference type="ARBA" id="ARBA00022525"/>
    </source>
</evidence>
<keyword evidence="3" id="KW-0732">Signal</keyword>
<comment type="subcellular location">
    <subcellularLocation>
        <location evidence="1">Secreted</location>
    </subcellularLocation>
</comment>
<evidence type="ECO:0000256" key="7">
    <source>
        <dbReference type="SAM" id="MobiDB-lite"/>
    </source>
</evidence>
<evidence type="ECO:0000259" key="8">
    <source>
        <dbReference type="PROSITE" id="PS50157"/>
    </source>
</evidence>
<dbReference type="SUPFAM" id="SSF49842">
    <property type="entry name" value="TNF-like"/>
    <property type="match status" value="1"/>
</dbReference>
<dbReference type="SMART" id="SM00110">
    <property type="entry name" value="C1Q"/>
    <property type="match status" value="1"/>
</dbReference>
<dbReference type="InterPro" id="IPR008983">
    <property type="entry name" value="Tumour_necrosis_fac-like_dom"/>
</dbReference>
<dbReference type="eggNOG" id="ENOG502QVN9">
    <property type="taxonomic scope" value="Eukaryota"/>
</dbReference>
<keyword evidence="11" id="KW-1185">Reference proteome</keyword>
<dbReference type="GO" id="GO:0098978">
    <property type="term" value="C:glutamatergic synapse"/>
    <property type="evidence" value="ECO:0007669"/>
    <property type="project" value="TreeGrafter"/>
</dbReference>